<evidence type="ECO:0000313" key="2">
    <source>
        <dbReference type="Proteomes" id="UP000789901"/>
    </source>
</evidence>
<sequence>KNIAYNEGFLEDELDRLQATLFYLMDKVQLDDIIEIWKLIGLTRIYKHYMILLVDRESVGVMIQFQHVDNIELIINNFHVFNQLKIPYTFTTKVQHVQKKVKYLYEFGKIKKALNIALDLG</sequence>
<organism evidence="1 2">
    <name type="scientific">Gigaspora margarita</name>
    <dbReference type="NCBI Taxonomy" id="4874"/>
    <lineage>
        <taxon>Eukaryota</taxon>
        <taxon>Fungi</taxon>
        <taxon>Fungi incertae sedis</taxon>
        <taxon>Mucoromycota</taxon>
        <taxon>Glomeromycotina</taxon>
        <taxon>Glomeromycetes</taxon>
        <taxon>Diversisporales</taxon>
        <taxon>Gigasporaceae</taxon>
        <taxon>Gigaspora</taxon>
    </lineage>
</organism>
<reference evidence="1 2" key="1">
    <citation type="submission" date="2021-06" db="EMBL/GenBank/DDBJ databases">
        <authorList>
            <person name="Kallberg Y."/>
            <person name="Tangrot J."/>
            <person name="Rosling A."/>
        </authorList>
    </citation>
    <scope>NUCLEOTIDE SEQUENCE [LARGE SCALE GENOMIC DNA]</scope>
    <source>
        <strain evidence="1 2">120-4 pot B 10/14</strain>
    </source>
</reference>
<comment type="caution">
    <text evidence="1">The sequence shown here is derived from an EMBL/GenBank/DDBJ whole genome shotgun (WGS) entry which is preliminary data.</text>
</comment>
<dbReference type="EMBL" id="CAJVQB010048338">
    <property type="protein sequence ID" value="CAG8833932.1"/>
    <property type="molecule type" value="Genomic_DNA"/>
</dbReference>
<accession>A0ABN7WJM4</accession>
<feature type="non-terminal residue" evidence="1">
    <location>
        <position position="1"/>
    </location>
</feature>
<dbReference type="Proteomes" id="UP000789901">
    <property type="component" value="Unassembled WGS sequence"/>
</dbReference>
<keyword evidence="2" id="KW-1185">Reference proteome</keyword>
<protein>
    <submittedName>
        <fullName evidence="1">14095_t:CDS:1</fullName>
    </submittedName>
</protein>
<proteinExistence type="predicted"/>
<gene>
    <name evidence="1" type="ORF">GMARGA_LOCUS31795</name>
</gene>
<name>A0ABN7WJM4_GIGMA</name>
<feature type="non-terminal residue" evidence="1">
    <location>
        <position position="121"/>
    </location>
</feature>
<evidence type="ECO:0000313" key="1">
    <source>
        <dbReference type="EMBL" id="CAG8833932.1"/>
    </source>
</evidence>